<dbReference type="Gene3D" id="3.30.365.10">
    <property type="entry name" value="Aldehyde oxidase/xanthine dehydrogenase, molybdopterin binding domain"/>
    <property type="match status" value="4"/>
</dbReference>
<dbReference type="PROSITE" id="PS51318">
    <property type="entry name" value="TAT"/>
    <property type="match status" value="1"/>
</dbReference>
<dbReference type="PANTHER" id="PTHR47495">
    <property type="entry name" value="ALDEHYDE DEHYDROGENASE"/>
    <property type="match status" value="1"/>
</dbReference>
<feature type="domain" description="Aldehyde oxidase/xanthine dehydrogenase a/b hammerhead" evidence="1">
    <location>
        <begin position="235"/>
        <end position="313"/>
    </location>
</feature>
<dbReference type="InterPro" id="IPR046867">
    <property type="entry name" value="AldOxase/xan_DH_MoCoBD2"/>
</dbReference>
<dbReference type="InterPro" id="IPR006311">
    <property type="entry name" value="TAT_signal"/>
</dbReference>
<dbReference type="PIRSF" id="PIRSF036389">
    <property type="entry name" value="IOR_B"/>
    <property type="match status" value="1"/>
</dbReference>
<dbReference type="PANTHER" id="PTHR47495:SF2">
    <property type="entry name" value="ALDEHYDE DEHYDROGENASE"/>
    <property type="match status" value="1"/>
</dbReference>
<reference evidence="2 3" key="1">
    <citation type="submission" date="2021-06" db="EMBL/GenBank/DDBJ databases">
        <authorList>
            <person name="Grouzdev D.S."/>
            <person name="Koziaeva V."/>
        </authorList>
    </citation>
    <scope>NUCLEOTIDE SEQUENCE [LARGE SCALE GENOMIC DNA]</scope>
    <source>
        <strain evidence="2 3">22</strain>
    </source>
</reference>
<protein>
    <submittedName>
        <fullName evidence="2">Xanthine dehydrogenase family protein molybdopterin-binding subunit</fullName>
    </submittedName>
</protein>
<dbReference type="AlphaFoldDB" id="A0A947D530"/>
<dbReference type="SMART" id="SM01008">
    <property type="entry name" value="Ald_Xan_dh_C"/>
    <property type="match status" value="1"/>
</dbReference>
<dbReference type="InterPro" id="IPR037165">
    <property type="entry name" value="AldOxase/xan_DH_Mopterin-bd_sf"/>
</dbReference>
<comment type="caution">
    <text evidence="2">The sequence shown here is derived from an EMBL/GenBank/DDBJ whole genome shotgun (WGS) entry which is preliminary data.</text>
</comment>
<dbReference type="Pfam" id="PF02738">
    <property type="entry name" value="MoCoBD_1"/>
    <property type="match status" value="1"/>
</dbReference>
<organism evidence="2 3">
    <name type="scientific">Prosthecodimorpha staleyi</name>
    <dbReference type="NCBI Taxonomy" id="2840188"/>
    <lineage>
        <taxon>Bacteria</taxon>
        <taxon>Pseudomonadati</taxon>
        <taxon>Pseudomonadota</taxon>
        <taxon>Alphaproteobacteria</taxon>
        <taxon>Hyphomicrobiales</taxon>
        <taxon>Ancalomicrobiaceae</taxon>
        <taxon>Prosthecodimorpha</taxon>
    </lineage>
</organism>
<dbReference type="InterPro" id="IPR012368">
    <property type="entry name" value="OxRdtase_Mopterin-bd_su_IorB"/>
</dbReference>
<accession>A0A947D530</accession>
<dbReference type="SUPFAM" id="SSF56003">
    <property type="entry name" value="Molybdenum cofactor-binding domain"/>
    <property type="match status" value="2"/>
</dbReference>
<dbReference type="InterPro" id="IPR008274">
    <property type="entry name" value="AldOxase/xan_DH_MoCoBD1"/>
</dbReference>
<dbReference type="Gene3D" id="3.90.1170.50">
    <property type="entry name" value="Aldehyde oxidase/xanthine dehydrogenase, a/b hammerhead"/>
    <property type="match status" value="1"/>
</dbReference>
<name>A0A947D530_9HYPH</name>
<evidence type="ECO:0000259" key="1">
    <source>
        <dbReference type="SMART" id="SM01008"/>
    </source>
</evidence>
<gene>
    <name evidence="2" type="ORF">KL771_12825</name>
</gene>
<evidence type="ECO:0000313" key="2">
    <source>
        <dbReference type="EMBL" id="MBT9290349.1"/>
    </source>
</evidence>
<evidence type="ECO:0000313" key="3">
    <source>
        <dbReference type="Proteomes" id="UP000766595"/>
    </source>
</evidence>
<dbReference type="EMBL" id="JAHHZF010000006">
    <property type="protein sequence ID" value="MBT9290349.1"/>
    <property type="molecule type" value="Genomic_DNA"/>
</dbReference>
<sequence length="747" mass="78308">MLFDRLGSAPRLLDHATTDAAGPGVPDLSRRRFLLAAAAIGGGLAVGFRVAPADAAATAAPAAPATNPFAAYLRIAPDNTVTVLSAHMDMGQGIYHGTATLVAEELGAAWEQMRAEGGWGDPKLYGNLAWGGAMQGTGGSSGTFSSFDRYRQAGAAARVMLVAAAAKAWSVPASEIKVDKGVVSHGSGRKASFGELAAAAAAMPVPADVILKAPDAWTLIGNETLPRIDSREKSTGRQDFTIDVKLPGLLTAVMIHPPLFGAKVKSFDAAKAKAIKGVVDVVAIHRGVAVVADTMWSALKGREAVTVVWDETGAETRSTAEIMATYRELAAKPGATVAENHGDIDGAFAGAAQVIEARYEFPYLAHAALEPLNAVARRNADGTIEIWGGHQMPDLYQMIAAKVADTTPDKIVLHVMKTGGGFGRRAVFDADVVSEAVAVGRAIGWKAPVKVQWTREDDMRGGRYRPAYVHALKAGLDKDGRIVAWTNRVVGQSIMKGTAFEAMVTNGVDPTSVEGSAHLPYAMPNRRVELTTTDVGVPVLWWRAVGSTHTAYAVETFLDELAAAAGRDPVEFRLDMLQGSPRHAAVLKMAAEKAGWGARLPAGRFRGVAVAESFGTVVAQVAELSLGKAGAIKVERVVCAVDCGTAVNPDMIRAQMEGGIGFGLGAILKSKLTLDKGRVVEGNFDGYEVLRIEDMPKVEVHILASNAKPTGVGEPGVPPIGPAVANAYAKATGKRIRALPFAQSLNT</sequence>
<dbReference type="Pfam" id="PF20256">
    <property type="entry name" value="MoCoBD_2"/>
    <property type="match status" value="2"/>
</dbReference>
<dbReference type="Proteomes" id="UP000766595">
    <property type="component" value="Unassembled WGS sequence"/>
</dbReference>
<dbReference type="InterPro" id="IPR000674">
    <property type="entry name" value="Ald_Oxase/Xan_DH_a/b"/>
</dbReference>
<keyword evidence="3" id="KW-1185">Reference proteome</keyword>
<proteinExistence type="predicted"/>
<dbReference type="RefSeq" id="WP_261968955.1">
    <property type="nucleotide sequence ID" value="NZ_JAHHZF010000006.1"/>
</dbReference>
<dbReference type="InterPro" id="IPR052516">
    <property type="entry name" value="N-heterocyclic_Hydroxylase"/>
</dbReference>
<dbReference type="GO" id="GO:0016491">
    <property type="term" value="F:oxidoreductase activity"/>
    <property type="evidence" value="ECO:0007669"/>
    <property type="project" value="InterPro"/>
</dbReference>